<organism evidence="1 2">
    <name type="scientific">Mycena chlorophos</name>
    <name type="common">Agaric fungus</name>
    <name type="synonym">Agaricus chlorophos</name>
    <dbReference type="NCBI Taxonomy" id="658473"/>
    <lineage>
        <taxon>Eukaryota</taxon>
        <taxon>Fungi</taxon>
        <taxon>Dikarya</taxon>
        <taxon>Basidiomycota</taxon>
        <taxon>Agaricomycotina</taxon>
        <taxon>Agaricomycetes</taxon>
        <taxon>Agaricomycetidae</taxon>
        <taxon>Agaricales</taxon>
        <taxon>Marasmiineae</taxon>
        <taxon>Mycenaceae</taxon>
        <taxon>Mycena</taxon>
    </lineage>
</organism>
<dbReference type="Proteomes" id="UP000815677">
    <property type="component" value="Unassembled WGS sequence"/>
</dbReference>
<gene>
    <name evidence="1" type="ORF">MCHLO_14906</name>
</gene>
<evidence type="ECO:0000313" key="1">
    <source>
        <dbReference type="EMBL" id="GAT58476.1"/>
    </source>
</evidence>
<name>A0ABQ0M537_MYCCL</name>
<dbReference type="EMBL" id="DF849702">
    <property type="protein sequence ID" value="GAT58476.1"/>
    <property type="molecule type" value="Genomic_DNA"/>
</dbReference>
<protein>
    <submittedName>
        <fullName evidence="1">Uncharacterized protein</fullName>
    </submittedName>
</protein>
<accession>A0ABQ0M537</accession>
<sequence>MTPMGGGSVVPRAKMTCAGQSLLAQCISWRCTITSAHSACGTQSACRTAGEERTATKGDARRKKAVRIVVQVGWKIFDQ</sequence>
<evidence type="ECO:0000313" key="2">
    <source>
        <dbReference type="Proteomes" id="UP000815677"/>
    </source>
</evidence>
<keyword evidence="2" id="KW-1185">Reference proteome</keyword>
<proteinExistence type="predicted"/>
<reference evidence="1" key="1">
    <citation type="submission" date="2014-09" db="EMBL/GenBank/DDBJ databases">
        <title>Genome sequence of the luminous mushroom Mycena chlorophos for searching fungal bioluminescence genes.</title>
        <authorList>
            <person name="Tanaka Y."/>
            <person name="Kasuga D."/>
            <person name="Oba Y."/>
            <person name="Hase S."/>
            <person name="Sato K."/>
            <person name="Oba Y."/>
            <person name="Sakakibara Y."/>
        </authorList>
    </citation>
    <scope>NUCLEOTIDE SEQUENCE</scope>
</reference>